<dbReference type="PANTHER" id="PTHR12771:SF56">
    <property type="entry name" value="CED-12"/>
    <property type="match status" value="1"/>
</dbReference>
<dbReference type="Proteomes" id="UP000001449">
    <property type="component" value="Chromosome 16"/>
</dbReference>
<evidence type="ECO:0000313" key="3">
    <source>
        <dbReference type="EMBL" id="EED86835.1"/>
    </source>
</evidence>
<dbReference type="RefSeq" id="XP_002296851.1">
    <property type="nucleotide sequence ID" value="XM_002296815.1"/>
</dbReference>
<evidence type="ECO:0000313" key="4">
    <source>
        <dbReference type="Proteomes" id="UP000001449"/>
    </source>
</evidence>
<feature type="region of interest" description="Disordered" evidence="1">
    <location>
        <begin position="542"/>
        <end position="568"/>
    </location>
</feature>
<dbReference type="AlphaFoldDB" id="B8LCW4"/>
<dbReference type="STRING" id="35128.B8LCW4"/>
<reference evidence="3 4" key="1">
    <citation type="journal article" date="2004" name="Science">
        <title>The genome of the diatom Thalassiosira pseudonana: ecology, evolution, and metabolism.</title>
        <authorList>
            <person name="Armbrust E.V."/>
            <person name="Berges J.A."/>
            <person name="Bowler C."/>
            <person name="Green B.R."/>
            <person name="Martinez D."/>
            <person name="Putnam N.H."/>
            <person name="Zhou S."/>
            <person name="Allen A.E."/>
            <person name="Apt K.E."/>
            <person name="Bechner M."/>
            <person name="Brzezinski M.A."/>
            <person name="Chaal B.K."/>
            <person name="Chiovitti A."/>
            <person name="Davis A.K."/>
            <person name="Demarest M.S."/>
            <person name="Detter J.C."/>
            <person name="Glavina T."/>
            <person name="Goodstein D."/>
            <person name="Hadi M.Z."/>
            <person name="Hellsten U."/>
            <person name="Hildebrand M."/>
            <person name="Jenkins B.D."/>
            <person name="Jurka J."/>
            <person name="Kapitonov V.V."/>
            <person name="Kroger N."/>
            <person name="Lau W.W."/>
            <person name="Lane T.W."/>
            <person name="Larimer F.W."/>
            <person name="Lippmeier J.C."/>
            <person name="Lucas S."/>
            <person name="Medina M."/>
            <person name="Montsant A."/>
            <person name="Obornik M."/>
            <person name="Parker M.S."/>
            <person name="Palenik B."/>
            <person name="Pazour G.J."/>
            <person name="Richardson P.M."/>
            <person name="Rynearson T.A."/>
            <person name="Saito M.A."/>
            <person name="Schwartz D.C."/>
            <person name="Thamatrakoln K."/>
            <person name="Valentin K."/>
            <person name="Vardi A."/>
            <person name="Wilkerson F.P."/>
            <person name="Rokhsar D.S."/>
        </authorList>
    </citation>
    <scope>NUCLEOTIDE SEQUENCE [LARGE SCALE GENOMIC DNA]</scope>
    <source>
        <strain evidence="3 4">CCMP1335</strain>
    </source>
</reference>
<sequence>MPNVPDFLAGDAPSTSDAPTTSSPTSSSSATSTNNNSADNNTQQRKWGMLGGMGAFVHSARDVVSTAVGAASRNGSGGASPAVDTTQITQSDNNNDNNNIKSSPPTSGNAFFSTLTSVSNNVNYVNFEPLQSFTKSLSTNITNNITGKNTIPDKTTASQVLMFRQLLHTKCRPGLRLSRGYEGTVAQRAVLHMPWWERGIDQSNKMIISYDNLITRLWLSGAIMPYEKGGYASNTVDEATVSDECDVASNEGDDATKTAVDTLINARGLPPIPHQYWIDRLGFQQNDPVTDFRSGGVLGLAMLVHIVESCPTVHARFVPKMNKVVQGDEPSTSAGNDITLEEIITDDASVLPLALTCINITDMLAKFLLFSKSIDKMDALLSAKPFWKMFIDPNAMLVLQEVSLDLMCDVCVEMGRERRLSRLTGGESDGKKKKTTIGMHGTDGKVTVFDFAEIMERTEKRVGDEILGEGPQNVEELRAVARRVKSKYLMRIQLKEKHLVKQKPPLIPPMPTTIPGKESVKNVTTSMIGGVGGIVNRWKGNGTAAATDGNTTTSATTNGEKSSAHEEGEEVEIQFNGLGVSTPSSLVNPVTTSSHILPTADEADIGESIDASALAEAFDLLGGDFNAVSLDDIEHSDHELLDAMDVKLDPTAAFTIDDDDFQI</sequence>
<reference evidence="3 4" key="2">
    <citation type="journal article" date="2008" name="Nature">
        <title>The Phaeodactylum genome reveals the evolutionary history of diatom genomes.</title>
        <authorList>
            <person name="Bowler C."/>
            <person name="Allen A.E."/>
            <person name="Badger J.H."/>
            <person name="Grimwood J."/>
            <person name="Jabbari K."/>
            <person name="Kuo A."/>
            <person name="Maheswari U."/>
            <person name="Martens C."/>
            <person name="Maumus F."/>
            <person name="Otillar R.P."/>
            <person name="Rayko E."/>
            <person name="Salamov A."/>
            <person name="Vandepoele K."/>
            <person name="Beszteri B."/>
            <person name="Gruber A."/>
            <person name="Heijde M."/>
            <person name="Katinka M."/>
            <person name="Mock T."/>
            <person name="Valentin K."/>
            <person name="Verret F."/>
            <person name="Berges J.A."/>
            <person name="Brownlee C."/>
            <person name="Cadoret J.P."/>
            <person name="Chiovitti A."/>
            <person name="Choi C.J."/>
            <person name="Coesel S."/>
            <person name="De Martino A."/>
            <person name="Detter J.C."/>
            <person name="Durkin C."/>
            <person name="Falciatore A."/>
            <person name="Fournet J."/>
            <person name="Haruta M."/>
            <person name="Huysman M.J."/>
            <person name="Jenkins B.D."/>
            <person name="Jiroutova K."/>
            <person name="Jorgensen R.E."/>
            <person name="Joubert Y."/>
            <person name="Kaplan A."/>
            <person name="Kroger N."/>
            <person name="Kroth P.G."/>
            <person name="La Roche J."/>
            <person name="Lindquist E."/>
            <person name="Lommer M."/>
            <person name="Martin-Jezequel V."/>
            <person name="Lopez P.J."/>
            <person name="Lucas S."/>
            <person name="Mangogna M."/>
            <person name="McGinnis K."/>
            <person name="Medlin L.K."/>
            <person name="Montsant A."/>
            <person name="Oudot-Le Secq M.P."/>
            <person name="Napoli C."/>
            <person name="Obornik M."/>
            <person name="Parker M.S."/>
            <person name="Petit J.L."/>
            <person name="Porcel B.M."/>
            <person name="Poulsen N."/>
            <person name="Robison M."/>
            <person name="Rychlewski L."/>
            <person name="Rynearson T.A."/>
            <person name="Schmutz J."/>
            <person name="Shapiro H."/>
            <person name="Siaut M."/>
            <person name="Stanley M."/>
            <person name="Sussman M.R."/>
            <person name="Taylor A.R."/>
            <person name="Vardi A."/>
            <person name="von Dassow P."/>
            <person name="Vyverman W."/>
            <person name="Willis A."/>
            <person name="Wyrwicz L.S."/>
            <person name="Rokhsar D.S."/>
            <person name="Weissenbach J."/>
            <person name="Armbrust E.V."/>
            <person name="Green B.R."/>
            <person name="Van de Peer Y."/>
            <person name="Grigoriev I.V."/>
        </authorList>
    </citation>
    <scope>NUCLEOTIDE SEQUENCE [LARGE SCALE GENOMIC DNA]</scope>
    <source>
        <strain evidence="3 4">CCMP1335</strain>
    </source>
</reference>
<feature type="region of interest" description="Disordered" evidence="1">
    <location>
        <begin position="70"/>
        <end position="105"/>
    </location>
</feature>
<feature type="compositionally biased region" description="Low complexity" evidence="1">
    <location>
        <begin position="542"/>
        <end position="559"/>
    </location>
</feature>
<feature type="compositionally biased region" description="Low complexity" evidence="1">
    <location>
        <begin position="11"/>
        <end position="42"/>
    </location>
</feature>
<dbReference type="PANTHER" id="PTHR12771">
    <property type="entry name" value="ENGULFMENT AND CELL MOTILITY"/>
    <property type="match status" value="1"/>
</dbReference>
<accession>B8LCW4</accession>
<keyword evidence="4" id="KW-1185">Reference proteome</keyword>
<dbReference type="HOGENOM" id="CLU_414219_0_0_1"/>
<name>B8LCW4_THAPS</name>
<evidence type="ECO:0000259" key="2">
    <source>
        <dbReference type="PROSITE" id="PS51335"/>
    </source>
</evidence>
<organism evidence="3 4">
    <name type="scientific">Thalassiosira pseudonana</name>
    <name type="common">Marine diatom</name>
    <name type="synonym">Cyclotella nana</name>
    <dbReference type="NCBI Taxonomy" id="35128"/>
    <lineage>
        <taxon>Eukaryota</taxon>
        <taxon>Sar</taxon>
        <taxon>Stramenopiles</taxon>
        <taxon>Ochrophyta</taxon>
        <taxon>Bacillariophyta</taxon>
        <taxon>Coscinodiscophyceae</taxon>
        <taxon>Thalassiosirophycidae</taxon>
        <taxon>Thalassiosirales</taxon>
        <taxon>Thalassiosiraceae</taxon>
        <taxon>Thalassiosira</taxon>
    </lineage>
</organism>
<dbReference type="PROSITE" id="PS51335">
    <property type="entry name" value="ELMO"/>
    <property type="match status" value="1"/>
</dbReference>
<dbReference type="InterPro" id="IPR050868">
    <property type="entry name" value="ELMO_domain-containing"/>
</dbReference>
<dbReference type="PaxDb" id="35128-Thaps10523"/>
<feature type="compositionally biased region" description="Low complexity" evidence="1">
    <location>
        <begin position="70"/>
        <end position="82"/>
    </location>
</feature>
<evidence type="ECO:0000256" key="1">
    <source>
        <dbReference type="SAM" id="MobiDB-lite"/>
    </source>
</evidence>
<dbReference type="GeneID" id="7442611"/>
<dbReference type="EMBL" id="DS999418">
    <property type="protein sequence ID" value="EED86835.1"/>
    <property type="molecule type" value="Genomic_DNA"/>
</dbReference>
<feature type="domain" description="ELMO" evidence="2">
    <location>
        <begin position="255"/>
        <end position="466"/>
    </location>
</feature>
<dbReference type="InParanoid" id="B8LCW4"/>
<dbReference type="eggNOG" id="ENOG502SKT1">
    <property type="taxonomic scope" value="Eukaryota"/>
</dbReference>
<gene>
    <name evidence="3" type="ORF">THAPSDRAFT_10523</name>
</gene>
<feature type="region of interest" description="Disordered" evidence="1">
    <location>
        <begin position="1"/>
        <end position="46"/>
    </location>
</feature>
<protein>
    <recommendedName>
        <fullName evidence="2">ELMO domain-containing protein</fullName>
    </recommendedName>
</protein>
<dbReference type="Pfam" id="PF04727">
    <property type="entry name" value="ELMO_CED12"/>
    <property type="match status" value="1"/>
</dbReference>
<dbReference type="InterPro" id="IPR006816">
    <property type="entry name" value="ELMO_dom"/>
</dbReference>
<dbReference type="KEGG" id="tps:THAPSDRAFT_10523"/>
<proteinExistence type="predicted"/>